<feature type="region of interest" description="Disordered" evidence="1">
    <location>
        <begin position="339"/>
        <end position="424"/>
    </location>
</feature>
<feature type="region of interest" description="Disordered" evidence="1">
    <location>
        <begin position="105"/>
        <end position="133"/>
    </location>
</feature>
<evidence type="ECO:0000256" key="1">
    <source>
        <dbReference type="SAM" id="MobiDB-lite"/>
    </source>
</evidence>
<feature type="compositionally biased region" description="Low complexity" evidence="1">
    <location>
        <begin position="239"/>
        <end position="253"/>
    </location>
</feature>
<feature type="compositionally biased region" description="Low complexity" evidence="1">
    <location>
        <begin position="105"/>
        <end position="117"/>
    </location>
</feature>
<feature type="region of interest" description="Disordered" evidence="1">
    <location>
        <begin position="237"/>
        <end position="274"/>
    </location>
</feature>
<feature type="compositionally biased region" description="Low complexity" evidence="1">
    <location>
        <begin position="260"/>
        <end position="274"/>
    </location>
</feature>
<dbReference type="AlphaFoldDB" id="A0A6N2CAC8"/>
<sequence>MAPKQDRVYARGRSKCVALSAFLVIGSDYECDPEYVPPGTSTPSCVARAARTTPKKVASGVVTASQSDEELTLTGTSFGSATNEEGAFGSLGVLWSEEASRSAEVPAPATAAASASSDEADSSTPGSPGRALTPVLTSRTGVLMAAMLAGFEVDFAWLLQAVMHERAFKVTTTYPFPCMIFSLCRSVGVPIWHVDQLKTPLGTVDIDLIRDEANELAPRRGPRPDFPPLRDNLDETEAQARTATQAASTDTTSVESILGSSTAPSSSRSAPLSALKSIAEAEERLERRMVEKPEQKIDEVHQRLDAFELRVLDRPAPPVDVVDPSGCKPDEDTVMAALFATPEIPPPPPRDHAKRSRGREEDEARARKKERREMEAARRASLAEEEARQMRAGGTADSVVDAEDTSEGVQITEVVGSGEPDPPA</sequence>
<protein>
    <submittedName>
        <fullName evidence="2">Uncharacterized protein</fullName>
    </submittedName>
</protein>
<organism evidence="2">
    <name type="scientific">Solanum chilense</name>
    <name type="common">Tomato</name>
    <name type="synonym">Lycopersicon chilense</name>
    <dbReference type="NCBI Taxonomy" id="4083"/>
    <lineage>
        <taxon>Eukaryota</taxon>
        <taxon>Viridiplantae</taxon>
        <taxon>Streptophyta</taxon>
        <taxon>Embryophyta</taxon>
        <taxon>Tracheophyta</taxon>
        <taxon>Spermatophyta</taxon>
        <taxon>Magnoliopsida</taxon>
        <taxon>eudicotyledons</taxon>
        <taxon>Gunneridae</taxon>
        <taxon>Pentapetalae</taxon>
        <taxon>asterids</taxon>
        <taxon>lamiids</taxon>
        <taxon>Solanales</taxon>
        <taxon>Solanaceae</taxon>
        <taxon>Solanoideae</taxon>
        <taxon>Solaneae</taxon>
        <taxon>Solanum</taxon>
        <taxon>Solanum subgen. Lycopersicon</taxon>
    </lineage>
</organism>
<evidence type="ECO:0000313" key="2">
    <source>
        <dbReference type="EMBL" id="TMX02551.1"/>
    </source>
</evidence>
<name>A0A6N2CAC8_SOLCI</name>
<comment type="caution">
    <text evidence="2">The sequence shown here is derived from an EMBL/GenBank/DDBJ whole genome shotgun (WGS) entry which is preliminary data.</text>
</comment>
<reference evidence="2" key="1">
    <citation type="submission" date="2019-05" db="EMBL/GenBank/DDBJ databases">
        <title>The de novo reference genome and transcriptome assemblies of the wild tomato species Solanum chilense.</title>
        <authorList>
            <person name="Stam R."/>
            <person name="Nosenko T."/>
            <person name="Hoerger A.C."/>
            <person name="Stephan W."/>
            <person name="Seidel M.A."/>
            <person name="Kuhn J.M.M."/>
            <person name="Haberer G."/>
            <person name="Tellier A."/>
        </authorList>
    </citation>
    <scope>NUCLEOTIDE SEQUENCE</scope>
    <source>
        <tissue evidence="2">Mature leaves</tissue>
    </source>
</reference>
<accession>A0A6N2CAC8</accession>
<gene>
    <name evidence="2" type="ORF">EJD97_021133</name>
</gene>
<proteinExistence type="predicted"/>
<feature type="compositionally biased region" description="Basic and acidic residues" evidence="1">
    <location>
        <begin position="358"/>
        <end position="389"/>
    </location>
</feature>
<dbReference type="EMBL" id="RXGB01000634">
    <property type="protein sequence ID" value="TMX02551.1"/>
    <property type="molecule type" value="Genomic_DNA"/>
</dbReference>